<dbReference type="PROSITE" id="PS51767">
    <property type="entry name" value="PEPTIDASE_A1"/>
    <property type="match status" value="1"/>
</dbReference>
<evidence type="ECO:0000259" key="2">
    <source>
        <dbReference type="PROSITE" id="PS51767"/>
    </source>
</evidence>
<gene>
    <name evidence="3" type="ORF">ILEXP_LOCUS34314</name>
</gene>
<dbReference type="EMBL" id="CAUOFW020004336">
    <property type="protein sequence ID" value="CAK9165158.1"/>
    <property type="molecule type" value="Genomic_DNA"/>
</dbReference>
<comment type="caution">
    <text evidence="3">The sequence shown here is derived from an EMBL/GenBank/DDBJ whole genome shotgun (WGS) entry which is preliminary data.</text>
</comment>
<dbReference type="InterPro" id="IPR001461">
    <property type="entry name" value="Aspartic_peptidase_A1"/>
</dbReference>
<evidence type="ECO:0000313" key="4">
    <source>
        <dbReference type="Proteomes" id="UP001642360"/>
    </source>
</evidence>
<name>A0ABC8T7A8_9AQUA</name>
<proteinExistence type="inferred from homology"/>
<dbReference type="PANTHER" id="PTHR13683:SF768">
    <property type="entry name" value="EUKARYOTIC ASPARTYL PROTEASE FAMILY PROTEIN"/>
    <property type="match status" value="1"/>
</dbReference>
<dbReference type="FunFam" id="2.40.70.10:FF:000028">
    <property type="entry name" value="Eukaryotic aspartyl protease family protein"/>
    <property type="match status" value="1"/>
</dbReference>
<dbReference type="Pfam" id="PF14543">
    <property type="entry name" value="TAXi_N"/>
    <property type="match status" value="1"/>
</dbReference>
<dbReference type="AlphaFoldDB" id="A0ABC8T7A8"/>
<organism evidence="3 4">
    <name type="scientific">Ilex paraguariensis</name>
    <name type="common">yerba mate</name>
    <dbReference type="NCBI Taxonomy" id="185542"/>
    <lineage>
        <taxon>Eukaryota</taxon>
        <taxon>Viridiplantae</taxon>
        <taxon>Streptophyta</taxon>
        <taxon>Embryophyta</taxon>
        <taxon>Tracheophyta</taxon>
        <taxon>Spermatophyta</taxon>
        <taxon>Magnoliopsida</taxon>
        <taxon>eudicotyledons</taxon>
        <taxon>Gunneridae</taxon>
        <taxon>Pentapetalae</taxon>
        <taxon>asterids</taxon>
        <taxon>campanulids</taxon>
        <taxon>Aquifoliales</taxon>
        <taxon>Aquifoliaceae</taxon>
        <taxon>Ilex</taxon>
    </lineage>
</organism>
<evidence type="ECO:0000313" key="3">
    <source>
        <dbReference type="EMBL" id="CAK9165158.1"/>
    </source>
</evidence>
<protein>
    <recommendedName>
        <fullName evidence="2">Peptidase A1 domain-containing protein</fullName>
    </recommendedName>
</protein>
<dbReference type="InterPro" id="IPR033121">
    <property type="entry name" value="PEPTIDASE_A1"/>
</dbReference>
<keyword evidence="4" id="KW-1185">Reference proteome</keyword>
<evidence type="ECO:0000256" key="1">
    <source>
        <dbReference type="ARBA" id="ARBA00007447"/>
    </source>
</evidence>
<sequence>MDLRRGRLVVFGFTFLVLEWSCFASANVVFRVQHKFGGRERYSRLGALKSHDAYRHGRMLATVDLPLGGNGQPTDAALYFTKIGIGSPPKDYHVQVDTGSDILWVNCAGCDKCPKKSNLGIELQLYDPKRSTSGKPVTCDQDFCTRTFNAPYADCQVGRPCEYSVTYGDGSSTAGYFVQDYVNLERASGNLQTTSMNGSIAFGCGAKQSGELGSSSEALDGILGFGQANSSMVSQLALSGKVKKIFAHCLDGINGGGIFAIGQVVQPKVNSTPLVPNEEIVEDELGEGRILVKKSEGLFFL</sequence>
<accession>A0ABC8T7A8</accession>
<reference evidence="3 4" key="1">
    <citation type="submission" date="2024-02" db="EMBL/GenBank/DDBJ databases">
        <authorList>
            <person name="Vignale AGUSTIN F."/>
            <person name="Sosa J E."/>
            <person name="Modenutti C."/>
        </authorList>
    </citation>
    <scope>NUCLEOTIDE SEQUENCE [LARGE SCALE GENOMIC DNA]</scope>
</reference>
<dbReference type="SUPFAM" id="SSF50630">
    <property type="entry name" value="Acid proteases"/>
    <property type="match status" value="1"/>
</dbReference>
<dbReference type="InterPro" id="IPR032861">
    <property type="entry name" value="TAXi_N"/>
</dbReference>
<feature type="domain" description="Peptidase A1" evidence="2">
    <location>
        <begin position="79"/>
        <end position="301"/>
    </location>
</feature>
<dbReference type="Gene3D" id="2.40.70.10">
    <property type="entry name" value="Acid Proteases"/>
    <property type="match status" value="1"/>
</dbReference>
<dbReference type="Proteomes" id="UP001642360">
    <property type="component" value="Unassembled WGS sequence"/>
</dbReference>
<comment type="similarity">
    <text evidence="1">Belongs to the peptidase A1 family.</text>
</comment>
<dbReference type="PANTHER" id="PTHR13683">
    <property type="entry name" value="ASPARTYL PROTEASES"/>
    <property type="match status" value="1"/>
</dbReference>
<dbReference type="InterPro" id="IPR021109">
    <property type="entry name" value="Peptidase_aspartic_dom_sf"/>
</dbReference>